<feature type="transmembrane region" description="Helical" evidence="1">
    <location>
        <begin position="88"/>
        <end position="108"/>
    </location>
</feature>
<keyword evidence="1" id="KW-0472">Membrane</keyword>
<evidence type="ECO:0000256" key="1">
    <source>
        <dbReference type="SAM" id="Phobius"/>
    </source>
</evidence>
<keyword evidence="1" id="KW-0812">Transmembrane</keyword>
<keyword evidence="1" id="KW-1133">Transmembrane helix</keyword>
<keyword evidence="3" id="KW-1185">Reference proteome</keyword>
<name>A0ABR9MDI1_9ACTN</name>
<comment type="caution">
    <text evidence="2">The sequence shown here is derived from an EMBL/GenBank/DDBJ whole genome shotgun (WGS) entry which is preliminary data.</text>
</comment>
<dbReference type="EMBL" id="JADBEK010000001">
    <property type="protein sequence ID" value="MBE1590976.1"/>
    <property type="molecule type" value="Genomic_DNA"/>
</dbReference>
<evidence type="ECO:0000313" key="2">
    <source>
        <dbReference type="EMBL" id="MBE1590976.1"/>
    </source>
</evidence>
<organism evidence="2 3">
    <name type="scientific">Nonomuraea angiospora</name>
    <dbReference type="NCBI Taxonomy" id="46172"/>
    <lineage>
        <taxon>Bacteria</taxon>
        <taxon>Bacillati</taxon>
        <taxon>Actinomycetota</taxon>
        <taxon>Actinomycetes</taxon>
        <taxon>Streptosporangiales</taxon>
        <taxon>Streptosporangiaceae</taxon>
        <taxon>Nonomuraea</taxon>
    </lineage>
</organism>
<reference evidence="2 3" key="1">
    <citation type="submission" date="2020-10" db="EMBL/GenBank/DDBJ databases">
        <title>Sequencing the genomes of 1000 actinobacteria strains.</title>
        <authorList>
            <person name="Klenk H.-P."/>
        </authorList>
    </citation>
    <scope>NUCLEOTIDE SEQUENCE [LARGE SCALE GENOMIC DNA]</scope>
    <source>
        <strain evidence="2 3">DSM 43173</strain>
    </source>
</reference>
<gene>
    <name evidence="2" type="ORF">H4W80_009234</name>
</gene>
<dbReference type="RefSeq" id="WP_192790759.1">
    <property type="nucleotide sequence ID" value="NZ_JADBEK010000001.1"/>
</dbReference>
<proteinExistence type="predicted"/>
<accession>A0ABR9MDI1</accession>
<feature type="transmembrane region" description="Helical" evidence="1">
    <location>
        <begin position="114"/>
        <end position="131"/>
    </location>
</feature>
<sequence length="141" mass="15258">MTMHDTLTDRTRDIHDSTEYVTPRPVRIAQGWMYVQAFLGIAASVLLVALLAPSGPLPGGVWALIGVSVAFYVGLGVLGGLLDSRRRWIRVTALILETLMIIQGGVSMITGPNLGTAVGLIVAVVAVRYLAHEETARWLHR</sequence>
<dbReference type="Proteomes" id="UP000633509">
    <property type="component" value="Unassembled WGS sequence"/>
</dbReference>
<evidence type="ECO:0008006" key="4">
    <source>
        <dbReference type="Google" id="ProtNLM"/>
    </source>
</evidence>
<evidence type="ECO:0000313" key="3">
    <source>
        <dbReference type="Proteomes" id="UP000633509"/>
    </source>
</evidence>
<feature type="transmembrane region" description="Helical" evidence="1">
    <location>
        <begin position="32"/>
        <end position="53"/>
    </location>
</feature>
<protein>
    <recommendedName>
        <fullName evidence="4">Integral membrane protein</fullName>
    </recommendedName>
</protein>
<feature type="transmembrane region" description="Helical" evidence="1">
    <location>
        <begin position="59"/>
        <end position="81"/>
    </location>
</feature>